<dbReference type="Gene3D" id="3.40.50.2000">
    <property type="entry name" value="Glycogen Phosphorylase B"/>
    <property type="match status" value="3"/>
</dbReference>
<dbReference type="InterPro" id="IPR000811">
    <property type="entry name" value="Glyco_trans_35"/>
</dbReference>
<proteinExistence type="inferred from homology"/>
<keyword evidence="3" id="KW-1185">Reference proteome</keyword>
<comment type="similarity">
    <text evidence="1">Belongs to the glycogen phosphorylase family.</text>
</comment>
<evidence type="ECO:0000256" key="1">
    <source>
        <dbReference type="ARBA" id="ARBA00006047"/>
    </source>
</evidence>
<name>A0A9X1D9Y4_9SPHN</name>
<reference evidence="2" key="1">
    <citation type="submission" date="2021-05" db="EMBL/GenBank/DDBJ databases">
        <title>Genome of Sphingobium sp. strain.</title>
        <authorList>
            <person name="Fan R."/>
        </authorList>
    </citation>
    <scope>NUCLEOTIDE SEQUENCE</scope>
    <source>
        <strain evidence="2">H33</strain>
    </source>
</reference>
<dbReference type="PANTHER" id="PTHR42655:SF1">
    <property type="entry name" value="GLYCOGEN PHOSPHORYLASE"/>
    <property type="match status" value="1"/>
</dbReference>
<gene>
    <name evidence="2" type="primary">glgP</name>
    <name evidence="2" type="ORF">KK488_04030</name>
</gene>
<dbReference type="GO" id="GO:0005975">
    <property type="term" value="P:carbohydrate metabolic process"/>
    <property type="evidence" value="ECO:0007669"/>
    <property type="project" value="InterPro"/>
</dbReference>
<dbReference type="GO" id="GO:0008184">
    <property type="term" value="F:glycogen phosphorylase activity"/>
    <property type="evidence" value="ECO:0007669"/>
    <property type="project" value="InterPro"/>
</dbReference>
<protein>
    <submittedName>
        <fullName evidence="2">Alpha-glucan family phosphorylase</fullName>
    </submittedName>
</protein>
<dbReference type="Proteomes" id="UP001138757">
    <property type="component" value="Unassembled WGS sequence"/>
</dbReference>
<organism evidence="2 3">
    <name type="scientific">Sphingobium nicotianae</name>
    <dbReference type="NCBI Taxonomy" id="2782607"/>
    <lineage>
        <taxon>Bacteria</taxon>
        <taxon>Pseudomonadati</taxon>
        <taxon>Pseudomonadota</taxon>
        <taxon>Alphaproteobacteria</taxon>
        <taxon>Sphingomonadales</taxon>
        <taxon>Sphingomonadaceae</taxon>
        <taxon>Sphingobium</taxon>
    </lineage>
</organism>
<dbReference type="NCBIfam" id="TIGR02094">
    <property type="entry name" value="more_P_ylases"/>
    <property type="match status" value="1"/>
</dbReference>
<sequence>MADPINAFLHNTHIAYFTMEIALRSEIHTYSGGLGILAGDTARSCADLQLPVVFLSLASRSGYLRQELDDHGNQIDRPDPWDPGAWTEPLDAMIAIELAGRQVWIRPWLHVLTSPLGSRVPVILLDTDLDQNDPADRTITDRLYGGDLTNRLRQEAVLGIGGVRILQALGFIIRSYHMNEGHSAFLTTELLRHHPRPTNHIDSPPLLYDPEHVVERCIFTTHTPVEAGHDRFPYDLVEHELGSFIAIEELKRYAGSDDCNMTKLALALSGYVNGVAQRHAETTERMFPGYHVRAITNGVHVASWAHNAFAHLFTAHFPHWSHEPEVLFRADQLPDDAIWQAHMQAKAELIDMTAQKTGVRLDPDRPIIGFARRMTGYKRPELIFSDLERLEAIHTRHPFQIVWAGKAHPDDLEGKQLIAEINDHIAAMRGKIEMAFLPNYDLDIARTLVGGADIWLNTPLPPLEASGTSGMKASVNGVLNLSILDGWWVEGWIEGVTGWSIGTDLGHQGEHHASDLYDKLEGTVLPLFYEDRARWIWMMKQSISKLASYFNSQRMMRRYATEAYLR</sequence>
<dbReference type="EMBL" id="JAHGAW010000002">
    <property type="protein sequence ID" value="MBT2186107.1"/>
    <property type="molecule type" value="Genomic_DNA"/>
</dbReference>
<dbReference type="AlphaFoldDB" id="A0A9X1D9Y4"/>
<dbReference type="GO" id="GO:0030170">
    <property type="term" value="F:pyridoxal phosphate binding"/>
    <property type="evidence" value="ECO:0007669"/>
    <property type="project" value="InterPro"/>
</dbReference>
<dbReference type="RefSeq" id="WP_214621847.1">
    <property type="nucleotide sequence ID" value="NZ_JAHGAW010000002.1"/>
</dbReference>
<comment type="caution">
    <text evidence="2">The sequence shown here is derived from an EMBL/GenBank/DDBJ whole genome shotgun (WGS) entry which is preliminary data.</text>
</comment>
<evidence type="ECO:0000313" key="3">
    <source>
        <dbReference type="Proteomes" id="UP001138757"/>
    </source>
</evidence>
<dbReference type="Pfam" id="PF00343">
    <property type="entry name" value="Phosphorylase"/>
    <property type="match status" value="1"/>
</dbReference>
<accession>A0A9X1D9Y4</accession>
<dbReference type="InterPro" id="IPR052182">
    <property type="entry name" value="Glycogen/Maltodextrin_Phosph"/>
</dbReference>
<dbReference type="SUPFAM" id="SSF53756">
    <property type="entry name" value="UDP-Glycosyltransferase/glycogen phosphorylase"/>
    <property type="match status" value="1"/>
</dbReference>
<evidence type="ECO:0000313" key="2">
    <source>
        <dbReference type="EMBL" id="MBT2186107.1"/>
    </source>
</evidence>
<dbReference type="InterPro" id="IPR011834">
    <property type="entry name" value="Agluc_phsphrylas"/>
</dbReference>
<dbReference type="PANTHER" id="PTHR42655">
    <property type="entry name" value="GLYCOGEN PHOSPHORYLASE"/>
    <property type="match status" value="1"/>
</dbReference>